<evidence type="ECO:0000256" key="1">
    <source>
        <dbReference type="PROSITE-ProRule" id="PRU00325"/>
    </source>
</evidence>
<reference evidence="5" key="1">
    <citation type="submission" date="2017-01" db="EMBL/GenBank/DDBJ databases">
        <title>Comparative genomics of anhydrobiosis in the tardigrade Hypsibius dujardini.</title>
        <authorList>
            <person name="Yoshida Y."/>
            <person name="Koutsovoulos G."/>
            <person name="Laetsch D."/>
            <person name="Stevens L."/>
            <person name="Kumar S."/>
            <person name="Horikawa D."/>
            <person name="Ishino K."/>
            <person name="Komine S."/>
            <person name="Tomita M."/>
            <person name="Blaxter M."/>
            <person name="Arakawa K."/>
        </authorList>
    </citation>
    <scope>NUCLEOTIDE SEQUENCE [LARGE SCALE GENOMIC DNA]</scope>
    <source>
        <strain evidence="5">Z151</strain>
    </source>
</reference>
<keyword evidence="1" id="KW-0479">Metal-binding</keyword>
<sequence>MFQHFPAERRLNEEQATRARELLAIGTPAAAVTAALKSETRKSVRNKDIHNIKTKADTVERKGKTEEQLLEDVITEAKTKDPLLDVKYAMNKETRELDVLLFVTTRMKDSYHKYPELIFMDGTYNLTAERYPLYVLAVQDNSGYTRPVAVAFVGRDSAANVKTALGLFKSCHTEEQTARTAIVFIDKDKKEISALKEEFPHAAILLCWFHVMKAMKTAIAELNIDKPTKENIFRQCQEIVHSYDETSYQTGVHKLAQICSSEFYNYFMKNWDKHKERWVFYVRKHLPTLGNQTTNRVEALNRAIKAVFKAVQRTTMTFAKAVQTLLKFLVLNEVAVTYGEFLNSEKTPYVIDEDFGTILSTAGKQLTGQALRLIYTQIKKLNAESTDFTAETFADGEHVIRNTKTSATYSLQEEETLNFAAQEKETMITCSCFFNCTFGLPCRHVMFHRQTLATSQFCFEDCQKRWFRKFTGPDIEFMRSGLFTMAEQGVEDAEVEFGLTVQHQAMPKERRYNKALVIAKDMASIVSEYGGEGFQQRLAVLAKMLKLLENDLKPGVLHLWLDRALKPDQSENLVKSSTNELGQILTEAPEDPEQVLTASEDEPIQEQNDTNTVSESTNNQSLFPFTIARQPIKVPGRPKTTRPKPSSSKTSAAIYATTSLEDAAYKASATMAENRAVKIKITAIQNSSEATSGAGDSKQKTV</sequence>
<keyword evidence="1" id="KW-0863">Zinc-finger</keyword>
<organism evidence="4 5">
    <name type="scientific">Hypsibius exemplaris</name>
    <name type="common">Freshwater tardigrade</name>
    <dbReference type="NCBI Taxonomy" id="2072580"/>
    <lineage>
        <taxon>Eukaryota</taxon>
        <taxon>Metazoa</taxon>
        <taxon>Ecdysozoa</taxon>
        <taxon>Tardigrada</taxon>
        <taxon>Eutardigrada</taxon>
        <taxon>Parachela</taxon>
        <taxon>Hypsibioidea</taxon>
        <taxon>Hypsibiidae</taxon>
        <taxon>Hypsibius</taxon>
    </lineage>
</organism>
<name>A0A9X6NIW9_HYPEX</name>
<feature type="domain" description="SWIM-type" evidence="3">
    <location>
        <begin position="415"/>
        <end position="453"/>
    </location>
</feature>
<proteinExistence type="predicted"/>
<dbReference type="OrthoDB" id="6142292at2759"/>
<dbReference type="Proteomes" id="UP000192578">
    <property type="component" value="Unassembled WGS sequence"/>
</dbReference>
<dbReference type="InterPro" id="IPR052579">
    <property type="entry name" value="Zinc_finger_SWIM"/>
</dbReference>
<keyword evidence="1" id="KW-0862">Zinc</keyword>
<dbReference type="GO" id="GO:0008270">
    <property type="term" value="F:zinc ion binding"/>
    <property type="evidence" value="ECO:0007669"/>
    <property type="project" value="UniProtKB-KW"/>
</dbReference>
<gene>
    <name evidence="4" type="ORF">BV898_19243</name>
</gene>
<comment type="caution">
    <text evidence="4">The sequence shown here is derived from an EMBL/GenBank/DDBJ whole genome shotgun (WGS) entry which is preliminary data.</text>
</comment>
<dbReference type="AlphaFoldDB" id="A0A9X6NIW9"/>
<dbReference type="InterPro" id="IPR007527">
    <property type="entry name" value="Znf_SWIM"/>
</dbReference>
<evidence type="ECO:0000313" key="5">
    <source>
        <dbReference type="Proteomes" id="UP000192578"/>
    </source>
</evidence>
<accession>A0A9X6NIW9</accession>
<dbReference type="PROSITE" id="PS50966">
    <property type="entry name" value="ZF_SWIM"/>
    <property type="match status" value="1"/>
</dbReference>
<dbReference type="PANTHER" id="PTHR31569">
    <property type="entry name" value="SWIM-TYPE DOMAIN-CONTAINING PROTEIN"/>
    <property type="match status" value="1"/>
</dbReference>
<dbReference type="EMBL" id="MTYJ01000471">
    <property type="protein sequence ID" value="OWA54850.1"/>
    <property type="molecule type" value="Genomic_DNA"/>
</dbReference>
<dbReference type="Pfam" id="PF21056">
    <property type="entry name" value="ZSWIM1-3_RNaseH-like"/>
    <property type="match status" value="1"/>
</dbReference>
<evidence type="ECO:0000256" key="2">
    <source>
        <dbReference type="SAM" id="MobiDB-lite"/>
    </source>
</evidence>
<feature type="compositionally biased region" description="Polar residues" evidence="2">
    <location>
        <begin position="605"/>
        <end position="623"/>
    </location>
</feature>
<keyword evidence="5" id="KW-1185">Reference proteome</keyword>
<dbReference type="InterPro" id="IPR048324">
    <property type="entry name" value="ZSWIM1-3_RNaseH-like"/>
</dbReference>
<protein>
    <recommendedName>
        <fullName evidence="3">SWIM-type domain-containing protein</fullName>
    </recommendedName>
</protein>
<feature type="region of interest" description="Disordered" evidence="2">
    <location>
        <begin position="600"/>
        <end position="653"/>
    </location>
</feature>
<dbReference type="PANTHER" id="PTHR31569:SF4">
    <property type="entry name" value="SWIM-TYPE DOMAIN-CONTAINING PROTEIN"/>
    <property type="match status" value="1"/>
</dbReference>
<evidence type="ECO:0000259" key="3">
    <source>
        <dbReference type="PROSITE" id="PS50966"/>
    </source>
</evidence>
<evidence type="ECO:0000313" key="4">
    <source>
        <dbReference type="EMBL" id="OWA54850.1"/>
    </source>
</evidence>